<feature type="region of interest" description="Disordered" evidence="1">
    <location>
        <begin position="221"/>
        <end position="242"/>
    </location>
</feature>
<evidence type="ECO:0000313" key="4">
    <source>
        <dbReference type="Proteomes" id="UP001176517"/>
    </source>
</evidence>
<keyword evidence="4" id="KW-1185">Reference proteome</keyword>
<dbReference type="AlphaFoldDB" id="A0AAN6GLM5"/>
<sequence length="429" mass="48525">MLDSIFHLQGSSSSSTLAPLFLIHPISGFALSYLTLGQLTTNDRPVYGINARIVTEDGCDASSPPATIVSELVEEYILLIENSGFKTRSQPWLLGGWSFGGMIAFAMSCELQARGHQVLDCIMIDSVWPQFYPTLADEFEKEHLTNSILRAIQQRVLPDGNNQSNTEKVQIVLSRNQQDEDEAEYQPESMMEVLDLPLIPYEGNDEWDYLLRKPARSASSATTASTASSSSGPATPHEDPYTPIIWSTDFKFGSAPQFAAASPMQKPTELWNCYIEQDLDPLKAKSNTRLQNLDLDDDEDEDDDVDDDDDYDEEEDMLQLLERVRSHVGHTLSLLSRSRLAWSKPYNGRMTLLRCNKLGSPSPHLRQPRLHYYQERFQHHGLGWNSNGDMPRLRVFDYQTEATHDQCFDQPFVHETTQLLATALQDLTQ</sequence>
<comment type="caution">
    <text evidence="3">The sequence shown here is derived from an EMBL/GenBank/DDBJ whole genome shotgun (WGS) entry which is preliminary data.</text>
</comment>
<feature type="compositionally biased region" description="Acidic residues" evidence="1">
    <location>
        <begin position="294"/>
        <end position="314"/>
    </location>
</feature>
<gene>
    <name evidence="3" type="ORF">OC846_004981</name>
</gene>
<dbReference type="SUPFAM" id="SSF53474">
    <property type="entry name" value="alpha/beta-Hydrolases"/>
    <property type="match status" value="1"/>
</dbReference>
<dbReference type="InterPro" id="IPR001031">
    <property type="entry name" value="Thioesterase"/>
</dbReference>
<feature type="region of interest" description="Disordered" evidence="1">
    <location>
        <begin position="290"/>
        <end position="314"/>
    </location>
</feature>
<evidence type="ECO:0000256" key="1">
    <source>
        <dbReference type="SAM" id="MobiDB-lite"/>
    </source>
</evidence>
<dbReference type="Proteomes" id="UP001176517">
    <property type="component" value="Unassembled WGS sequence"/>
</dbReference>
<organism evidence="3 4">
    <name type="scientific">Tilletia horrida</name>
    <dbReference type="NCBI Taxonomy" id="155126"/>
    <lineage>
        <taxon>Eukaryota</taxon>
        <taxon>Fungi</taxon>
        <taxon>Dikarya</taxon>
        <taxon>Basidiomycota</taxon>
        <taxon>Ustilaginomycotina</taxon>
        <taxon>Exobasidiomycetes</taxon>
        <taxon>Tilletiales</taxon>
        <taxon>Tilletiaceae</taxon>
        <taxon>Tilletia</taxon>
    </lineage>
</organism>
<evidence type="ECO:0000313" key="3">
    <source>
        <dbReference type="EMBL" id="KAK0547125.1"/>
    </source>
</evidence>
<protein>
    <recommendedName>
        <fullName evidence="2">Thioesterase domain-containing protein</fullName>
    </recommendedName>
</protein>
<accession>A0AAN6GLM5</accession>
<feature type="compositionally biased region" description="Low complexity" evidence="1">
    <location>
        <begin position="221"/>
        <end position="231"/>
    </location>
</feature>
<dbReference type="InterPro" id="IPR029058">
    <property type="entry name" value="AB_hydrolase_fold"/>
</dbReference>
<reference evidence="3" key="1">
    <citation type="journal article" date="2023" name="PhytoFront">
        <title>Draft Genome Resources of Seven Strains of Tilletia horrida, Causal Agent of Kernel Smut of Rice.</title>
        <authorList>
            <person name="Khanal S."/>
            <person name="Antony Babu S."/>
            <person name="Zhou X.G."/>
        </authorList>
    </citation>
    <scope>NUCLEOTIDE SEQUENCE</scope>
    <source>
        <strain evidence="3">TX6</strain>
    </source>
</reference>
<proteinExistence type="predicted"/>
<name>A0AAN6GLM5_9BASI</name>
<dbReference type="Pfam" id="PF00975">
    <property type="entry name" value="Thioesterase"/>
    <property type="match status" value="1"/>
</dbReference>
<feature type="domain" description="Thioesterase" evidence="2">
    <location>
        <begin position="19"/>
        <end position="130"/>
    </location>
</feature>
<dbReference type="Gene3D" id="3.40.50.1820">
    <property type="entry name" value="alpha/beta hydrolase"/>
    <property type="match status" value="1"/>
</dbReference>
<dbReference type="EMBL" id="JAPDMZ010000170">
    <property type="protein sequence ID" value="KAK0547125.1"/>
    <property type="molecule type" value="Genomic_DNA"/>
</dbReference>
<evidence type="ECO:0000259" key="2">
    <source>
        <dbReference type="Pfam" id="PF00975"/>
    </source>
</evidence>